<dbReference type="InterPro" id="IPR000719">
    <property type="entry name" value="Prot_kinase_dom"/>
</dbReference>
<dbReference type="InterPro" id="IPR017441">
    <property type="entry name" value="Protein_kinase_ATP_BS"/>
</dbReference>
<feature type="region of interest" description="Disordered" evidence="8">
    <location>
        <begin position="472"/>
        <end position="504"/>
    </location>
</feature>
<accession>A0A1I7XGV4</accession>
<feature type="binding site" evidence="7">
    <location>
        <position position="568"/>
    </location>
    <ligand>
        <name>ATP</name>
        <dbReference type="ChEBI" id="CHEBI:30616"/>
    </ligand>
</feature>
<reference evidence="11" key="1">
    <citation type="submission" date="2016-11" db="UniProtKB">
        <authorList>
            <consortium name="WormBaseParasite"/>
        </authorList>
    </citation>
    <scope>IDENTIFICATION</scope>
</reference>
<dbReference type="Gene3D" id="1.10.510.10">
    <property type="entry name" value="Transferase(Phosphotransferase) domain 1"/>
    <property type="match status" value="1"/>
</dbReference>
<evidence type="ECO:0000256" key="5">
    <source>
        <dbReference type="ARBA" id="ARBA00022840"/>
    </source>
</evidence>
<feature type="compositionally biased region" description="Low complexity" evidence="8">
    <location>
        <begin position="260"/>
        <end position="276"/>
    </location>
</feature>
<feature type="region of interest" description="Disordered" evidence="8">
    <location>
        <begin position="863"/>
        <end position="893"/>
    </location>
</feature>
<keyword evidence="1" id="KW-0723">Serine/threonine-protein kinase</keyword>
<dbReference type="GO" id="GO:0043484">
    <property type="term" value="P:regulation of RNA splicing"/>
    <property type="evidence" value="ECO:0007669"/>
    <property type="project" value="TreeGrafter"/>
</dbReference>
<dbReference type="InterPro" id="IPR051175">
    <property type="entry name" value="CLK_kinases"/>
</dbReference>
<dbReference type="PROSITE" id="PS00107">
    <property type="entry name" value="PROTEIN_KINASE_ATP"/>
    <property type="match status" value="1"/>
</dbReference>
<feature type="compositionally biased region" description="Basic and acidic residues" evidence="8">
    <location>
        <begin position="423"/>
        <end position="435"/>
    </location>
</feature>
<dbReference type="CDD" id="cd14134">
    <property type="entry name" value="PKc_CLK"/>
    <property type="match status" value="1"/>
</dbReference>
<comment type="similarity">
    <text evidence="6">Belongs to the protein kinase superfamily. CMGC Ser/Thr protein kinase family. Lammer subfamily.</text>
</comment>
<dbReference type="WBParaSite" id="Hba_16713">
    <property type="protein sequence ID" value="Hba_16713"/>
    <property type="gene ID" value="Hba_16713"/>
</dbReference>
<feature type="domain" description="Protein kinase" evidence="9">
    <location>
        <begin position="538"/>
        <end position="853"/>
    </location>
</feature>
<keyword evidence="4" id="KW-0418">Kinase</keyword>
<evidence type="ECO:0000256" key="4">
    <source>
        <dbReference type="ARBA" id="ARBA00022777"/>
    </source>
</evidence>
<dbReference type="InterPro" id="IPR011009">
    <property type="entry name" value="Kinase-like_dom_sf"/>
</dbReference>
<dbReference type="Gene3D" id="3.30.200.20">
    <property type="entry name" value="Phosphorylase Kinase, domain 1"/>
    <property type="match status" value="1"/>
</dbReference>
<feature type="region of interest" description="Disordered" evidence="8">
    <location>
        <begin position="247"/>
        <end position="282"/>
    </location>
</feature>
<dbReference type="AlphaFoldDB" id="A0A1I7XGV4"/>
<protein>
    <submittedName>
        <fullName evidence="11">Protein kinase domain-containing protein</fullName>
    </submittedName>
</protein>
<proteinExistence type="inferred from homology"/>
<evidence type="ECO:0000256" key="3">
    <source>
        <dbReference type="ARBA" id="ARBA00022741"/>
    </source>
</evidence>
<dbReference type="InterPro" id="IPR008271">
    <property type="entry name" value="Ser/Thr_kinase_AS"/>
</dbReference>
<evidence type="ECO:0000256" key="8">
    <source>
        <dbReference type="SAM" id="MobiDB-lite"/>
    </source>
</evidence>
<dbReference type="SUPFAM" id="SSF56112">
    <property type="entry name" value="Protein kinase-like (PK-like)"/>
    <property type="match status" value="1"/>
</dbReference>
<feature type="region of interest" description="Disordered" evidence="8">
    <location>
        <begin position="423"/>
        <end position="442"/>
    </location>
</feature>
<feature type="compositionally biased region" description="Polar residues" evidence="8">
    <location>
        <begin position="872"/>
        <end position="882"/>
    </location>
</feature>
<keyword evidence="3 7" id="KW-0547">Nucleotide-binding</keyword>
<dbReference type="PANTHER" id="PTHR45646">
    <property type="entry name" value="SERINE/THREONINE-PROTEIN KINASE DOA-RELATED"/>
    <property type="match status" value="1"/>
</dbReference>
<evidence type="ECO:0000256" key="6">
    <source>
        <dbReference type="ARBA" id="ARBA00037966"/>
    </source>
</evidence>
<evidence type="ECO:0000313" key="10">
    <source>
        <dbReference type="Proteomes" id="UP000095283"/>
    </source>
</evidence>
<keyword evidence="10" id="KW-1185">Reference proteome</keyword>
<evidence type="ECO:0000313" key="11">
    <source>
        <dbReference type="WBParaSite" id="Hba_16713"/>
    </source>
</evidence>
<dbReference type="GO" id="GO:0004674">
    <property type="term" value="F:protein serine/threonine kinase activity"/>
    <property type="evidence" value="ECO:0007669"/>
    <property type="project" value="UniProtKB-KW"/>
</dbReference>
<keyword evidence="2" id="KW-0808">Transferase</keyword>
<name>A0A1I7XGV4_HETBA</name>
<dbReference type="Pfam" id="PF00069">
    <property type="entry name" value="Pkinase"/>
    <property type="match status" value="1"/>
</dbReference>
<organism evidence="10 11">
    <name type="scientific">Heterorhabditis bacteriophora</name>
    <name type="common">Entomopathogenic nematode worm</name>
    <dbReference type="NCBI Taxonomy" id="37862"/>
    <lineage>
        <taxon>Eukaryota</taxon>
        <taxon>Metazoa</taxon>
        <taxon>Ecdysozoa</taxon>
        <taxon>Nematoda</taxon>
        <taxon>Chromadorea</taxon>
        <taxon>Rhabditida</taxon>
        <taxon>Rhabditina</taxon>
        <taxon>Rhabditomorpha</taxon>
        <taxon>Strongyloidea</taxon>
        <taxon>Heterorhabditidae</taxon>
        <taxon>Heterorhabditis</taxon>
    </lineage>
</organism>
<keyword evidence="5 7" id="KW-0067">ATP-binding</keyword>
<dbReference type="GO" id="GO:0005524">
    <property type="term" value="F:ATP binding"/>
    <property type="evidence" value="ECO:0007669"/>
    <property type="project" value="UniProtKB-UniRule"/>
</dbReference>
<dbReference type="PANTHER" id="PTHR45646:SF11">
    <property type="entry name" value="SERINE_THREONINE-PROTEIN KINASE DOA"/>
    <property type="match status" value="1"/>
</dbReference>
<dbReference type="PROSITE" id="PS00108">
    <property type="entry name" value="PROTEIN_KINASE_ST"/>
    <property type="match status" value="1"/>
</dbReference>
<evidence type="ECO:0000259" key="9">
    <source>
        <dbReference type="PROSITE" id="PS50011"/>
    </source>
</evidence>
<sequence>MDSARQLAYRGCKVWLDLIYFLYFCFIVDTLSDPTNSTIVVIVIMPKKSTDGAPLALRRMPLVVIPRKRKYKNYVSRRRNTQLLASLRKCVSDPYIYRSYNNWKNLWRPFSPKIDNVSLEIPKIVEEKSILEDRAETCDSSFVSTTCINQKTSIPKQTSGKLTELKKNETARASFKVPSMASKRALQVESTEKSISTFSEPSSTPKPVLLALVSNHPSNITQESLNDFSKQLHLSNKPPILKQTVTHKASIDSRTPIPFTSKSSAPSPASIPKSTPETNKKLLMSPGVKDSVQKIDGIEFIPRVDKVATPSAPKALRKAYGSKSGTTICAIGSPLGVPSTSTATGEEQRLIEKKLSLRRKKGDIKREGASGFSISSKSGCDIVDKTDQADEQKAKKTVNAVAAAFSTQSISVDVPDVECKDKRKAERKEVQRKPFDNMSSNPTTANLLAQLQLPPAVSAKVDKIIASGTKSRRSKAVIQNDREKISRGEPSAQPSASKQQIQDDRDGHLVYHNGDVILNRCTCISCGSSLMIYTLFLVVISDTLGEGTFGKVVKVEDRESDNKVMALKIIKNVSKYRDAARLEIKVLNKLKERDPHGKHWVIQLLQHFDYFGHICLLFDLMGLSVFDFLKSNGYRPYPLEQTRYIAYQLCYSVKFLHDNKLTHTDLKPENILFVNSDYRTEESKRGKPYKVVKDAMVRLIDLGSATFDHEHHSTIVSTRHYRAPEVILELGWAQPCDVWSIGCILYELYQGVTLFQTHENREHLAMMERVLGPMSVRMAKKTKTKYFYHGKLDWSFNTPEGQYVRENCRPIRRYLTNPADHEAAELFDMIEMMLEYEPGSRLTLDQALQHKFFAKLPDHLKVPGLHPPSSPAAPTSIRNGSAQPAEVPDQSPR</sequence>
<dbReference type="PROSITE" id="PS50011">
    <property type="entry name" value="PROTEIN_KINASE_DOM"/>
    <property type="match status" value="1"/>
</dbReference>
<evidence type="ECO:0000256" key="7">
    <source>
        <dbReference type="PROSITE-ProRule" id="PRU10141"/>
    </source>
</evidence>
<dbReference type="Proteomes" id="UP000095283">
    <property type="component" value="Unplaced"/>
</dbReference>
<evidence type="ECO:0000256" key="2">
    <source>
        <dbReference type="ARBA" id="ARBA00022679"/>
    </source>
</evidence>
<evidence type="ECO:0000256" key="1">
    <source>
        <dbReference type="ARBA" id="ARBA00022527"/>
    </source>
</evidence>
<dbReference type="GO" id="GO:0005634">
    <property type="term" value="C:nucleus"/>
    <property type="evidence" value="ECO:0007669"/>
    <property type="project" value="TreeGrafter"/>
</dbReference>
<dbReference type="SMART" id="SM00220">
    <property type="entry name" value="S_TKc"/>
    <property type="match status" value="1"/>
</dbReference>